<evidence type="ECO:0000256" key="10">
    <source>
        <dbReference type="ARBA" id="ARBA00023002"/>
    </source>
</evidence>
<keyword evidence="7 14" id="KW-0479">Metal-binding</keyword>
<dbReference type="AlphaFoldDB" id="A0A7R8YSV5"/>
<dbReference type="SUPFAM" id="SSF48264">
    <property type="entry name" value="Cytochrome P450"/>
    <property type="match status" value="1"/>
</dbReference>
<evidence type="ECO:0000256" key="1">
    <source>
        <dbReference type="ARBA" id="ARBA00001971"/>
    </source>
</evidence>
<comment type="cofactor">
    <cofactor evidence="1 14">
        <name>heme</name>
        <dbReference type="ChEBI" id="CHEBI:30413"/>
    </cofactor>
</comment>
<comment type="function">
    <text evidence="2">May be involved in the metabolism of insect hormones and in the breakdown of synthetic insecticides.</text>
</comment>
<dbReference type="InterPro" id="IPR001128">
    <property type="entry name" value="Cyt_P450"/>
</dbReference>
<evidence type="ECO:0000256" key="16">
    <source>
        <dbReference type="SAM" id="Phobius"/>
    </source>
</evidence>
<protein>
    <recommendedName>
        <fullName evidence="19">Cytochrome P450</fullName>
    </recommendedName>
</protein>
<dbReference type="GO" id="GO:0016705">
    <property type="term" value="F:oxidoreductase activity, acting on paired donors, with incorporation or reduction of molecular oxygen"/>
    <property type="evidence" value="ECO:0007669"/>
    <property type="project" value="InterPro"/>
</dbReference>
<keyword evidence="6 14" id="KW-0349">Heme</keyword>
<evidence type="ECO:0000256" key="15">
    <source>
        <dbReference type="RuleBase" id="RU000461"/>
    </source>
</evidence>
<dbReference type="InParanoid" id="A0A7R8YSV5"/>
<dbReference type="Pfam" id="PF00067">
    <property type="entry name" value="p450"/>
    <property type="match status" value="1"/>
</dbReference>
<keyword evidence="9" id="KW-0492">Microsome</keyword>
<dbReference type="EMBL" id="LR899011">
    <property type="protein sequence ID" value="CAD7083913.1"/>
    <property type="molecule type" value="Genomic_DNA"/>
</dbReference>
<evidence type="ECO:0008006" key="19">
    <source>
        <dbReference type="Google" id="ProtNLM"/>
    </source>
</evidence>
<organism evidence="17 18">
    <name type="scientific">Hermetia illucens</name>
    <name type="common">Black soldier fly</name>
    <dbReference type="NCBI Taxonomy" id="343691"/>
    <lineage>
        <taxon>Eukaryota</taxon>
        <taxon>Metazoa</taxon>
        <taxon>Ecdysozoa</taxon>
        <taxon>Arthropoda</taxon>
        <taxon>Hexapoda</taxon>
        <taxon>Insecta</taxon>
        <taxon>Pterygota</taxon>
        <taxon>Neoptera</taxon>
        <taxon>Endopterygota</taxon>
        <taxon>Diptera</taxon>
        <taxon>Brachycera</taxon>
        <taxon>Stratiomyomorpha</taxon>
        <taxon>Stratiomyidae</taxon>
        <taxon>Hermetiinae</taxon>
        <taxon>Hermetia</taxon>
    </lineage>
</organism>
<evidence type="ECO:0000256" key="11">
    <source>
        <dbReference type="ARBA" id="ARBA00023004"/>
    </source>
</evidence>
<keyword evidence="12 15" id="KW-0503">Monooxygenase</keyword>
<dbReference type="CDD" id="cd11056">
    <property type="entry name" value="CYP6-like"/>
    <property type="match status" value="1"/>
</dbReference>
<keyword evidence="10 15" id="KW-0560">Oxidoreductase</keyword>
<keyword evidence="8" id="KW-0256">Endoplasmic reticulum</keyword>
<dbReference type="PANTHER" id="PTHR24292">
    <property type="entry name" value="CYTOCHROME P450"/>
    <property type="match status" value="1"/>
</dbReference>
<evidence type="ECO:0000256" key="8">
    <source>
        <dbReference type="ARBA" id="ARBA00022824"/>
    </source>
</evidence>
<keyword evidence="16" id="KW-0812">Transmembrane</keyword>
<dbReference type="Proteomes" id="UP000594454">
    <property type="component" value="Chromosome 3"/>
</dbReference>
<proteinExistence type="inferred from homology"/>
<evidence type="ECO:0000256" key="7">
    <source>
        <dbReference type="ARBA" id="ARBA00022723"/>
    </source>
</evidence>
<evidence type="ECO:0000256" key="13">
    <source>
        <dbReference type="ARBA" id="ARBA00023136"/>
    </source>
</evidence>
<keyword evidence="13 16" id="KW-0472">Membrane</keyword>
<evidence type="ECO:0000256" key="5">
    <source>
        <dbReference type="ARBA" id="ARBA00010617"/>
    </source>
</evidence>
<dbReference type="OMA" id="YREYGTA"/>
<evidence type="ECO:0000256" key="3">
    <source>
        <dbReference type="ARBA" id="ARBA00004174"/>
    </source>
</evidence>
<feature type="transmembrane region" description="Helical" evidence="16">
    <location>
        <begin position="6"/>
        <end position="26"/>
    </location>
</feature>
<evidence type="ECO:0000256" key="2">
    <source>
        <dbReference type="ARBA" id="ARBA00003690"/>
    </source>
</evidence>
<reference evidence="17 18" key="1">
    <citation type="submission" date="2020-11" db="EMBL/GenBank/DDBJ databases">
        <authorList>
            <person name="Wallbank WR R."/>
            <person name="Pardo Diaz C."/>
            <person name="Kozak K."/>
            <person name="Martin S."/>
            <person name="Jiggins C."/>
            <person name="Moest M."/>
            <person name="Warren A I."/>
            <person name="Generalovic N T."/>
            <person name="Byers J.R.P. K."/>
            <person name="Montejo-Kovacevich G."/>
            <person name="Yen C E."/>
        </authorList>
    </citation>
    <scope>NUCLEOTIDE SEQUENCE [LARGE SCALE GENOMIC DNA]</scope>
</reference>
<dbReference type="GO" id="GO:0005506">
    <property type="term" value="F:iron ion binding"/>
    <property type="evidence" value="ECO:0007669"/>
    <property type="project" value="InterPro"/>
</dbReference>
<comment type="similarity">
    <text evidence="5 15">Belongs to the cytochrome P450 family.</text>
</comment>
<sequence length="518" mass="60197">MYLFKWLVLDCLVVLLVACYGLYRWAVAKHDHFLKRGVDHDKPLPFFGTFKNLYLRTESHFGVVMKQYEKYKHKSYFGIYEHRKPVLVVTDPSLIRQITVINFDHFMNHGDIFSSTTIMKLGFCMPKDNKWKNLRATLLPCFQSENLRFMFYLIEECSLLAIHNLKKESGFSSIIEINIFKYFGRFFIDALATTTFGMRPNSVSFKENTFFNKIRKAIDMNPTIYIVHFLYGNFPEIMKFLKVSLLSNDFISYFKSLVKEIIDYRRKNNIRHFDIVHILMEREDTDETIGGEALKQSDPLTDDEIVVQCLTILMDGLVKSTYVASCAVYEIANNPGVQAKLLKEIDTVNGKVSNKSISYDTLKEMDYLDMIIYETLRKWSIEHIIDRVCTKPYTLYDITTGHSVNLEPGETICIPIAAFHRDPNYFPGPEKFNPERFSEEKRGFIRPYTFLPFGVGPRNCIGSKLALMQIKAAMVSLFSEFYVESLSPKTAKLMANSTAFFLRPQNNPIIHLHSRRTV</sequence>
<dbReference type="InterPro" id="IPR050476">
    <property type="entry name" value="Insect_CytP450_Detox"/>
</dbReference>
<dbReference type="InterPro" id="IPR036396">
    <property type="entry name" value="Cyt_P450_sf"/>
</dbReference>
<evidence type="ECO:0000256" key="6">
    <source>
        <dbReference type="ARBA" id="ARBA00022617"/>
    </source>
</evidence>
<name>A0A7R8YSV5_HERIL</name>
<dbReference type="InterPro" id="IPR017972">
    <property type="entry name" value="Cyt_P450_CS"/>
</dbReference>
<feature type="binding site" description="axial binding residue" evidence="14">
    <location>
        <position position="460"/>
    </location>
    <ligand>
        <name>heme</name>
        <dbReference type="ChEBI" id="CHEBI:30413"/>
    </ligand>
    <ligandPart>
        <name>Fe</name>
        <dbReference type="ChEBI" id="CHEBI:18248"/>
    </ligandPart>
</feature>
<keyword evidence="16" id="KW-1133">Transmembrane helix</keyword>
<evidence type="ECO:0000256" key="14">
    <source>
        <dbReference type="PIRSR" id="PIRSR602401-1"/>
    </source>
</evidence>
<accession>A0A7R8YSV5</accession>
<evidence type="ECO:0000256" key="4">
    <source>
        <dbReference type="ARBA" id="ARBA00004406"/>
    </source>
</evidence>
<evidence type="ECO:0000256" key="12">
    <source>
        <dbReference type="ARBA" id="ARBA00023033"/>
    </source>
</evidence>
<dbReference type="PROSITE" id="PS00086">
    <property type="entry name" value="CYTOCHROME_P450"/>
    <property type="match status" value="1"/>
</dbReference>
<dbReference type="GO" id="GO:0005789">
    <property type="term" value="C:endoplasmic reticulum membrane"/>
    <property type="evidence" value="ECO:0007669"/>
    <property type="project" value="UniProtKB-SubCell"/>
</dbReference>
<dbReference type="PANTHER" id="PTHR24292:SF54">
    <property type="entry name" value="CYP9F3-RELATED"/>
    <property type="match status" value="1"/>
</dbReference>
<dbReference type="PRINTS" id="PR00385">
    <property type="entry name" value="P450"/>
</dbReference>
<comment type="subcellular location">
    <subcellularLocation>
        <location evidence="4">Endoplasmic reticulum membrane</location>
        <topology evidence="4">Peripheral membrane protein</topology>
    </subcellularLocation>
    <subcellularLocation>
        <location evidence="3">Microsome membrane</location>
        <topology evidence="3">Peripheral membrane protein</topology>
    </subcellularLocation>
</comment>
<dbReference type="GO" id="GO:0004497">
    <property type="term" value="F:monooxygenase activity"/>
    <property type="evidence" value="ECO:0007669"/>
    <property type="project" value="UniProtKB-KW"/>
</dbReference>
<dbReference type="PRINTS" id="PR00463">
    <property type="entry name" value="EP450I"/>
</dbReference>
<keyword evidence="11 14" id="KW-0408">Iron</keyword>
<dbReference type="FunFam" id="1.10.630.10:FF:000042">
    <property type="entry name" value="Cytochrome P450"/>
    <property type="match status" value="1"/>
</dbReference>
<dbReference type="InterPro" id="IPR002401">
    <property type="entry name" value="Cyt_P450_E_grp-I"/>
</dbReference>
<evidence type="ECO:0000256" key="9">
    <source>
        <dbReference type="ARBA" id="ARBA00022848"/>
    </source>
</evidence>
<dbReference type="OrthoDB" id="2789670at2759"/>
<gene>
    <name evidence="17" type="ORF">HERILL_LOCUS6836</name>
</gene>
<evidence type="ECO:0000313" key="17">
    <source>
        <dbReference type="EMBL" id="CAD7083913.1"/>
    </source>
</evidence>
<dbReference type="Gene3D" id="1.10.630.10">
    <property type="entry name" value="Cytochrome P450"/>
    <property type="match status" value="1"/>
</dbReference>
<evidence type="ECO:0000313" key="18">
    <source>
        <dbReference type="Proteomes" id="UP000594454"/>
    </source>
</evidence>
<dbReference type="GO" id="GO:0020037">
    <property type="term" value="F:heme binding"/>
    <property type="evidence" value="ECO:0007669"/>
    <property type="project" value="InterPro"/>
</dbReference>
<keyword evidence="18" id="KW-1185">Reference proteome</keyword>